<protein>
    <submittedName>
        <fullName evidence="2">Uncharacterized protein</fullName>
    </submittedName>
</protein>
<organism evidence="2">
    <name type="scientific">Human herpesvirus 2</name>
    <name type="common">HHV-2</name>
    <name type="synonym">Human herpes simplex virus 2</name>
    <dbReference type="NCBI Taxonomy" id="10310"/>
    <lineage>
        <taxon>Viruses</taxon>
        <taxon>Duplodnaviria</taxon>
        <taxon>Heunggongvirae</taxon>
        <taxon>Peploviricota</taxon>
        <taxon>Herviviricetes</taxon>
        <taxon>Herpesvirales</taxon>
        <taxon>Orthoherpesviridae</taxon>
        <taxon>Alphaherpesvirinae</taxon>
        <taxon>Simplexvirus</taxon>
        <taxon>Simplexvirus humanalpha2</taxon>
    </lineage>
</organism>
<evidence type="ECO:0000313" key="2">
    <source>
        <dbReference type="EMBL" id="QBH82896.1"/>
    </source>
</evidence>
<dbReference type="EMBL" id="MH790635">
    <property type="protein sequence ID" value="QBH82896.1"/>
    <property type="molecule type" value="Genomic_DNA"/>
</dbReference>
<evidence type="ECO:0000256" key="1">
    <source>
        <dbReference type="SAM" id="MobiDB-lite"/>
    </source>
</evidence>
<reference evidence="2" key="1">
    <citation type="submission" date="2018-08" db="EMBL/GenBank/DDBJ databases">
        <title>HSV2 whole genome sequences from clinical isolates.</title>
        <authorList>
            <person name="Roychoudhury P."/>
            <person name="Greninger A.L."/>
            <person name="Jerome K.R."/>
            <person name="Johnston C."/>
            <person name="Wald A."/>
            <person name="Xie H."/>
        </authorList>
    </citation>
    <scope>NUCLEOTIDE SEQUENCE</scope>
    <source>
        <strain evidence="2">2010-8179</strain>
    </source>
</reference>
<name>A0A481TP03_HHV2</name>
<proteinExistence type="predicted"/>
<accession>A0A481TP03</accession>
<feature type="region of interest" description="Disordered" evidence="1">
    <location>
        <begin position="1"/>
        <end position="71"/>
    </location>
</feature>
<organismHost>
    <name type="scientific">Homo sapiens</name>
    <name type="common">Human</name>
    <dbReference type="NCBI Taxonomy" id="9606"/>
</organismHost>
<sequence length="71" mass="7102">MTPRAAHTASSGGPAAGPPEDSSQRVAHNLGRRGVRGPAERKSLQEVGVIAGVPEPRPGLAPGDDVGVDAL</sequence>